<dbReference type="Proteomes" id="UP000007875">
    <property type="component" value="Unassembled WGS sequence"/>
</dbReference>
<proteinExistence type="predicted"/>
<reference evidence="2" key="2">
    <citation type="submission" date="2025-08" db="UniProtKB">
        <authorList>
            <consortium name="Ensembl"/>
        </authorList>
    </citation>
    <scope>IDENTIFICATION</scope>
</reference>
<reference evidence="2" key="3">
    <citation type="submission" date="2025-09" db="UniProtKB">
        <authorList>
            <consortium name="Ensembl"/>
        </authorList>
    </citation>
    <scope>IDENTIFICATION</scope>
</reference>
<evidence type="ECO:0000313" key="2">
    <source>
        <dbReference type="Ensembl" id="ENSCSAVP00000017172.1"/>
    </source>
</evidence>
<dbReference type="Ensembl" id="ENSCSAVT00000017359.1">
    <property type="protein sequence ID" value="ENSCSAVP00000017172.1"/>
    <property type="gene ID" value="ENSCSAVG00000010106.1"/>
</dbReference>
<sequence>MRETCQWPQANCYSPTTMFQNMSLNQHQYVEENWPDNNNCVEFVEGNPMTSPVEVYSHPCERNLQWNQQQTPQNEVYQNNRYYSQHENQDTREVIEQSELQFSEHNIGSESQQEKVENSAVKSQSLASNNSCSSDQESAQFEQQNAETFHSPAEYAEFNPQQSDNHKPVENNGASQYPHTQHPYNAPAADQNCLQNNMYAPSNYVMPHAPPQYIAPNLPSFHNSVGPNVQPRGNF</sequence>
<protein>
    <submittedName>
        <fullName evidence="2">Uncharacterized protein</fullName>
    </submittedName>
</protein>
<dbReference type="AlphaFoldDB" id="H2ZHV6"/>
<dbReference type="InParanoid" id="H2ZHV6"/>
<evidence type="ECO:0000256" key="1">
    <source>
        <dbReference type="SAM" id="MobiDB-lite"/>
    </source>
</evidence>
<accession>H2ZHV6</accession>
<keyword evidence="3" id="KW-1185">Reference proteome</keyword>
<reference evidence="3" key="1">
    <citation type="submission" date="2003-08" db="EMBL/GenBank/DDBJ databases">
        <authorList>
            <person name="Birren B."/>
            <person name="Nusbaum C."/>
            <person name="Abebe A."/>
            <person name="Abouelleil A."/>
            <person name="Adekoya E."/>
            <person name="Ait-zahra M."/>
            <person name="Allen N."/>
            <person name="Allen T."/>
            <person name="An P."/>
            <person name="Anderson M."/>
            <person name="Anderson S."/>
            <person name="Arachchi H."/>
            <person name="Armbruster J."/>
            <person name="Bachantsang P."/>
            <person name="Baldwin J."/>
            <person name="Barry A."/>
            <person name="Bayul T."/>
            <person name="Blitshsteyn B."/>
            <person name="Bloom T."/>
            <person name="Blye J."/>
            <person name="Boguslavskiy L."/>
            <person name="Borowsky M."/>
            <person name="Boukhgalter B."/>
            <person name="Brunache A."/>
            <person name="Butler J."/>
            <person name="Calixte N."/>
            <person name="Calvo S."/>
            <person name="Camarata J."/>
            <person name="Campo K."/>
            <person name="Chang J."/>
            <person name="Cheshatsang Y."/>
            <person name="Citroen M."/>
            <person name="Collymore A."/>
            <person name="Considine T."/>
            <person name="Cook A."/>
            <person name="Cooke P."/>
            <person name="Corum B."/>
            <person name="Cuomo C."/>
            <person name="David R."/>
            <person name="Dawoe T."/>
            <person name="Degray S."/>
            <person name="Dodge S."/>
            <person name="Dooley K."/>
            <person name="Dorje P."/>
            <person name="Dorjee K."/>
            <person name="Dorris L."/>
            <person name="Duffey N."/>
            <person name="Dupes A."/>
            <person name="Elkins T."/>
            <person name="Engels R."/>
            <person name="Erickson J."/>
            <person name="Farina A."/>
            <person name="Faro S."/>
            <person name="Ferreira P."/>
            <person name="Fischer H."/>
            <person name="Fitzgerald M."/>
            <person name="Foley K."/>
            <person name="Gage D."/>
            <person name="Galagan J."/>
            <person name="Gearin G."/>
            <person name="Gnerre S."/>
            <person name="Gnirke A."/>
            <person name="Goyette A."/>
            <person name="Graham J."/>
            <person name="Grandbois E."/>
            <person name="Gyaltsen K."/>
            <person name="Hafez N."/>
            <person name="Hagopian D."/>
            <person name="Hagos B."/>
            <person name="Hall J."/>
            <person name="Hatcher B."/>
            <person name="Heller A."/>
            <person name="Higgins H."/>
            <person name="Honan T."/>
            <person name="Horn A."/>
            <person name="Houde N."/>
            <person name="Hughes L."/>
            <person name="Hulme W."/>
            <person name="Husby E."/>
            <person name="Iliev I."/>
            <person name="Jaffe D."/>
            <person name="Jones C."/>
            <person name="Kamal M."/>
            <person name="Kamat A."/>
            <person name="Kamvysselis M."/>
            <person name="Karlsson E."/>
            <person name="Kells C."/>
            <person name="Kieu A."/>
            <person name="Kisner P."/>
            <person name="Kodira C."/>
            <person name="Kulbokas E."/>
            <person name="Labutti K."/>
            <person name="Lama D."/>
            <person name="Landers T."/>
            <person name="Leger J."/>
            <person name="Levine S."/>
            <person name="Lewis D."/>
            <person name="Lewis T."/>
            <person name="Lindblad-toh K."/>
            <person name="Liu X."/>
            <person name="Lokyitsang T."/>
            <person name="Lokyitsang Y."/>
            <person name="Lucien O."/>
            <person name="Lui A."/>
            <person name="Ma L.J."/>
            <person name="Mabbitt R."/>
            <person name="Macdonald J."/>
            <person name="Maclean C."/>
            <person name="Major J."/>
            <person name="Manning J."/>
            <person name="Marabella R."/>
            <person name="Maru K."/>
            <person name="Matthews C."/>
            <person name="Mauceli E."/>
            <person name="Mccarthy M."/>
            <person name="Mcdonough S."/>
            <person name="Mcghee T."/>
            <person name="Meldrim J."/>
            <person name="Meneus L."/>
            <person name="Mesirov J."/>
            <person name="Mihalev A."/>
            <person name="Mihova T."/>
            <person name="Mikkelsen T."/>
            <person name="Mlenga V."/>
            <person name="Moru K."/>
            <person name="Mozes J."/>
            <person name="Mulrain L."/>
            <person name="Munson G."/>
            <person name="Naylor J."/>
            <person name="Newes C."/>
            <person name="Nguyen C."/>
            <person name="Nguyen N."/>
            <person name="Nguyen T."/>
            <person name="Nicol R."/>
            <person name="Nielsen C."/>
            <person name="Nizzari M."/>
            <person name="Norbu C."/>
            <person name="Norbu N."/>
            <person name="O'donnell P."/>
            <person name="Okoawo O."/>
            <person name="O'leary S."/>
            <person name="Omotosho B."/>
            <person name="O'neill K."/>
            <person name="Osman S."/>
            <person name="Parker S."/>
            <person name="Perrin D."/>
            <person name="Phunkhang P."/>
            <person name="Piqani B."/>
            <person name="Purcell S."/>
            <person name="Rachupka T."/>
            <person name="Ramasamy U."/>
            <person name="Rameau R."/>
            <person name="Ray V."/>
            <person name="Raymond C."/>
            <person name="Retta R."/>
            <person name="Richardson S."/>
            <person name="Rise C."/>
            <person name="Rodriguez J."/>
            <person name="Rogers J."/>
            <person name="Rogov P."/>
            <person name="Rutman M."/>
            <person name="Schupbach R."/>
            <person name="Seaman C."/>
            <person name="Settipalli S."/>
            <person name="Sharpe T."/>
            <person name="Sheridan J."/>
            <person name="Sherpa N."/>
            <person name="Shi J."/>
            <person name="Smirnov S."/>
            <person name="Smith C."/>
            <person name="Sougnez C."/>
            <person name="Spencer B."/>
            <person name="Stalker J."/>
            <person name="Stange-thomann N."/>
            <person name="Stavropoulos S."/>
            <person name="Stetson K."/>
            <person name="Stone C."/>
            <person name="Stone S."/>
            <person name="Stubbs M."/>
            <person name="Talamas J."/>
            <person name="Tchuinga P."/>
            <person name="Tenzing P."/>
            <person name="Tesfaye S."/>
            <person name="Theodore J."/>
            <person name="Thoulutsang Y."/>
            <person name="Topham K."/>
            <person name="Towey S."/>
            <person name="Tsamla T."/>
            <person name="Tsomo N."/>
            <person name="Vallee D."/>
            <person name="Vassiliev H."/>
            <person name="Venkataraman V."/>
            <person name="Vinson J."/>
            <person name="Vo A."/>
            <person name="Wade C."/>
            <person name="Wang S."/>
            <person name="Wangchuk T."/>
            <person name="Wangdi T."/>
            <person name="Whittaker C."/>
            <person name="Wilkinson J."/>
            <person name="Wu Y."/>
            <person name="Wyman D."/>
            <person name="Yadav S."/>
            <person name="Yang S."/>
            <person name="Yang X."/>
            <person name="Yeager S."/>
            <person name="Yee E."/>
            <person name="Young G."/>
            <person name="Zainoun J."/>
            <person name="Zembeck L."/>
            <person name="Zimmer A."/>
            <person name="Zody M."/>
            <person name="Lander E."/>
        </authorList>
    </citation>
    <scope>NUCLEOTIDE SEQUENCE [LARGE SCALE GENOMIC DNA]</scope>
</reference>
<name>H2ZHV6_CIOSA</name>
<feature type="region of interest" description="Disordered" evidence="1">
    <location>
        <begin position="107"/>
        <end position="146"/>
    </location>
</feature>
<feature type="compositionally biased region" description="Polar residues" evidence="1">
    <location>
        <begin position="135"/>
        <end position="146"/>
    </location>
</feature>
<feature type="compositionally biased region" description="Polar residues" evidence="1">
    <location>
        <begin position="172"/>
        <end position="183"/>
    </location>
</feature>
<feature type="compositionally biased region" description="Low complexity" evidence="1">
    <location>
        <begin position="123"/>
        <end position="134"/>
    </location>
</feature>
<dbReference type="HOGENOM" id="CLU_1182465_0_0_1"/>
<evidence type="ECO:0000313" key="3">
    <source>
        <dbReference type="Proteomes" id="UP000007875"/>
    </source>
</evidence>
<feature type="region of interest" description="Disordered" evidence="1">
    <location>
        <begin position="158"/>
        <end position="189"/>
    </location>
</feature>
<organism evidence="2 3">
    <name type="scientific">Ciona savignyi</name>
    <name type="common">Pacific transparent sea squirt</name>
    <dbReference type="NCBI Taxonomy" id="51511"/>
    <lineage>
        <taxon>Eukaryota</taxon>
        <taxon>Metazoa</taxon>
        <taxon>Chordata</taxon>
        <taxon>Tunicata</taxon>
        <taxon>Ascidiacea</taxon>
        <taxon>Phlebobranchia</taxon>
        <taxon>Cionidae</taxon>
        <taxon>Ciona</taxon>
    </lineage>
</organism>